<dbReference type="OMA" id="LMFGITH"/>
<dbReference type="AlphaFoldDB" id="R7UKM0"/>
<keyword evidence="5 9" id="KW-0472">Membrane</keyword>
<dbReference type="FunCoup" id="R7UKM0">
    <property type="interactions" value="88"/>
</dbReference>
<feature type="transmembrane region" description="Helical" evidence="9">
    <location>
        <begin position="125"/>
        <end position="143"/>
    </location>
</feature>
<comment type="catalytic activity">
    <reaction evidence="7">
        <text>a 1-O-(1Z-alkenyl)-sn-glycero-3-phosphoethanolamine + H2O = a 2,3-saturated aldehyde + sn-glycero-3-phosphoethanolamine</text>
        <dbReference type="Rhea" id="RHEA:16905"/>
        <dbReference type="ChEBI" id="CHEBI:15377"/>
        <dbReference type="ChEBI" id="CHEBI:73359"/>
        <dbReference type="ChEBI" id="CHEBI:77288"/>
        <dbReference type="ChEBI" id="CHEBI:143890"/>
        <dbReference type="EC" id="3.3.2.2"/>
    </reaction>
</comment>
<dbReference type="Proteomes" id="UP000014760">
    <property type="component" value="Unassembled WGS sequence"/>
</dbReference>
<evidence type="ECO:0000313" key="10">
    <source>
        <dbReference type="EMBL" id="ELU03827.1"/>
    </source>
</evidence>
<evidence type="ECO:0000256" key="8">
    <source>
        <dbReference type="ARBA" id="ARBA00049560"/>
    </source>
</evidence>
<dbReference type="Pfam" id="PF07947">
    <property type="entry name" value="YhhN"/>
    <property type="match status" value="1"/>
</dbReference>
<dbReference type="GO" id="GO:0047408">
    <property type="term" value="F:alkenylglycerophosphocholine hydrolase activity"/>
    <property type="evidence" value="ECO:0007669"/>
    <property type="project" value="UniProtKB-EC"/>
</dbReference>
<dbReference type="EC" id="3.3.2.2" evidence="6"/>
<evidence type="ECO:0000256" key="7">
    <source>
        <dbReference type="ARBA" id="ARBA00049458"/>
    </source>
</evidence>
<reference evidence="10 12" key="2">
    <citation type="journal article" date="2013" name="Nature">
        <title>Insights into bilaterian evolution from three spiralian genomes.</title>
        <authorList>
            <person name="Simakov O."/>
            <person name="Marletaz F."/>
            <person name="Cho S.J."/>
            <person name="Edsinger-Gonzales E."/>
            <person name="Havlak P."/>
            <person name="Hellsten U."/>
            <person name="Kuo D.H."/>
            <person name="Larsson T."/>
            <person name="Lv J."/>
            <person name="Arendt D."/>
            <person name="Savage R."/>
            <person name="Osoegawa K."/>
            <person name="de Jong P."/>
            <person name="Grimwood J."/>
            <person name="Chapman J.A."/>
            <person name="Shapiro H."/>
            <person name="Aerts A."/>
            <person name="Otillar R.P."/>
            <person name="Terry A.Y."/>
            <person name="Boore J.L."/>
            <person name="Grigoriev I.V."/>
            <person name="Lindberg D.R."/>
            <person name="Seaver E.C."/>
            <person name="Weisblat D.A."/>
            <person name="Putnam N.H."/>
            <person name="Rokhsar D.S."/>
        </authorList>
    </citation>
    <scope>NUCLEOTIDE SEQUENCE</scope>
    <source>
        <strain evidence="10 12">I ESC-2004</strain>
    </source>
</reference>
<comment type="similarity">
    <text evidence="2">Belongs to the TMEM86 family.</text>
</comment>
<evidence type="ECO:0000256" key="3">
    <source>
        <dbReference type="ARBA" id="ARBA00022692"/>
    </source>
</evidence>
<dbReference type="HOGENOM" id="CLU_079086_1_0_1"/>
<dbReference type="InterPro" id="IPR012506">
    <property type="entry name" value="TMEM86B-like"/>
</dbReference>
<evidence type="ECO:0000256" key="6">
    <source>
        <dbReference type="ARBA" id="ARBA00035673"/>
    </source>
</evidence>
<comment type="subcellular location">
    <subcellularLocation>
        <location evidence="1">Membrane</location>
        <topology evidence="1">Multi-pass membrane protein</topology>
    </subcellularLocation>
</comment>
<name>R7UKM0_CAPTE</name>
<accession>R7UKM0</accession>
<dbReference type="GO" id="GO:0016020">
    <property type="term" value="C:membrane"/>
    <property type="evidence" value="ECO:0007669"/>
    <property type="project" value="UniProtKB-SubCell"/>
</dbReference>
<feature type="transmembrane region" description="Helical" evidence="9">
    <location>
        <begin position="78"/>
        <end position="94"/>
    </location>
</feature>
<dbReference type="EMBL" id="AMQN01008338">
    <property type="status" value="NOT_ANNOTATED_CDS"/>
    <property type="molecule type" value="Genomic_DNA"/>
</dbReference>
<evidence type="ECO:0000256" key="2">
    <source>
        <dbReference type="ARBA" id="ARBA00007375"/>
    </source>
</evidence>
<evidence type="ECO:0000313" key="12">
    <source>
        <dbReference type="Proteomes" id="UP000014760"/>
    </source>
</evidence>
<evidence type="ECO:0000313" key="11">
    <source>
        <dbReference type="EnsemblMetazoa" id="CapteP223328"/>
    </source>
</evidence>
<sequence>MLSVRERYKPSTVVKAIGPKLVPFFKTVAIFFILFEADSRLNSIFYCLVKCLPVVCLMIFVLMHGMSLSEIYAYSRKILLGLFFSCLGDAFLVWKNAGYFPHGLAMFALAQVMYTWAFGFRPLSLRTCSVCACLGFFVYWLILPGLEGPMVWMAGLYVALICTMAWRAIARVKFLNDGWTWTGLCSSGGSVLFLMSDFVIAVNRFRFDVPYSHQLIMATYYAAQLGIAVSVVDSHVDALIESTAIKKVQ</sequence>
<dbReference type="EMBL" id="KB302862">
    <property type="protein sequence ID" value="ELU03827.1"/>
    <property type="molecule type" value="Genomic_DNA"/>
</dbReference>
<comment type="catalytic activity">
    <reaction evidence="8">
        <text>a 1-O-(1Z-alkenyl)-sn-glycero-3-phosphocholine + H2O = a 2,3-saturated aldehyde + sn-glycerol 3-phosphocholine</text>
        <dbReference type="Rhea" id="RHEA:22544"/>
        <dbReference type="ChEBI" id="CHEBI:15377"/>
        <dbReference type="ChEBI" id="CHEBI:16870"/>
        <dbReference type="ChEBI" id="CHEBI:73359"/>
        <dbReference type="ChEBI" id="CHEBI:77287"/>
        <dbReference type="EC" id="3.3.2.2"/>
    </reaction>
</comment>
<dbReference type="PANTHER" id="PTHR31885">
    <property type="entry name" value="GH04784P"/>
    <property type="match status" value="1"/>
</dbReference>
<feature type="transmembrane region" description="Helical" evidence="9">
    <location>
        <begin position="149"/>
        <end position="169"/>
    </location>
</feature>
<gene>
    <name evidence="10" type="ORF">CAPTEDRAFT_223328</name>
</gene>
<dbReference type="PANTHER" id="PTHR31885:SF6">
    <property type="entry name" value="GH04784P"/>
    <property type="match status" value="1"/>
</dbReference>
<organism evidence="10">
    <name type="scientific">Capitella teleta</name>
    <name type="common">Polychaete worm</name>
    <dbReference type="NCBI Taxonomy" id="283909"/>
    <lineage>
        <taxon>Eukaryota</taxon>
        <taxon>Metazoa</taxon>
        <taxon>Spiralia</taxon>
        <taxon>Lophotrochozoa</taxon>
        <taxon>Annelida</taxon>
        <taxon>Polychaeta</taxon>
        <taxon>Sedentaria</taxon>
        <taxon>Scolecida</taxon>
        <taxon>Capitellidae</taxon>
        <taxon>Capitella</taxon>
    </lineage>
</organism>
<protein>
    <recommendedName>
        <fullName evidence="6">lysoplasmalogenase</fullName>
        <ecNumber evidence="6">3.3.2.2</ecNumber>
    </recommendedName>
</protein>
<evidence type="ECO:0000256" key="5">
    <source>
        <dbReference type="ARBA" id="ARBA00023136"/>
    </source>
</evidence>
<reference evidence="11" key="3">
    <citation type="submission" date="2015-06" db="UniProtKB">
        <authorList>
            <consortium name="EnsemblMetazoa"/>
        </authorList>
    </citation>
    <scope>IDENTIFICATION</scope>
</reference>
<proteinExistence type="inferred from homology"/>
<keyword evidence="4 9" id="KW-1133">Transmembrane helix</keyword>
<evidence type="ECO:0000256" key="1">
    <source>
        <dbReference type="ARBA" id="ARBA00004141"/>
    </source>
</evidence>
<feature type="transmembrane region" description="Helical" evidence="9">
    <location>
        <begin position="43"/>
        <end position="66"/>
    </location>
</feature>
<dbReference type="OrthoDB" id="2133758at2759"/>
<reference evidence="12" key="1">
    <citation type="submission" date="2012-12" db="EMBL/GenBank/DDBJ databases">
        <authorList>
            <person name="Hellsten U."/>
            <person name="Grimwood J."/>
            <person name="Chapman J.A."/>
            <person name="Shapiro H."/>
            <person name="Aerts A."/>
            <person name="Otillar R.P."/>
            <person name="Terry A.Y."/>
            <person name="Boore J.L."/>
            <person name="Simakov O."/>
            <person name="Marletaz F."/>
            <person name="Cho S.-J."/>
            <person name="Edsinger-Gonzales E."/>
            <person name="Havlak P."/>
            <person name="Kuo D.-H."/>
            <person name="Larsson T."/>
            <person name="Lv J."/>
            <person name="Arendt D."/>
            <person name="Savage R."/>
            <person name="Osoegawa K."/>
            <person name="de Jong P."/>
            <person name="Lindberg D.R."/>
            <person name="Seaver E.C."/>
            <person name="Weisblat D.A."/>
            <person name="Putnam N.H."/>
            <person name="Grigoriev I.V."/>
            <person name="Rokhsar D.S."/>
        </authorList>
    </citation>
    <scope>NUCLEOTIDE SEQUENCE</scope>
    <source>
        <strain evidence="12">I ESC-2004</strain>
    </source>
</reference>
<keyword evidence="3 9" id="KW-0812">Transmembrane</keyword>
<feature type="transmembrane region" description="Helical" evidence="9">
    <location>
        <begin position="181"/>
        <end position="202"/>
    </location>
</feature>
<dbReference type="EnsemblMetazoa" id="CapteT223328">
    <property type="protein sequence ID" value="CapteP223328"/>
    <property type="gene ID" value="CapteG223328"/>
</dbReference>
<evidence type="ECO:0000256" key="9">
    <source>
        <dbReference type="SAM" id="Phobius"/>
    </source>
</evidence>
<feature type="transmembrane region" description="Helical" evidence="9">
    <location>
        <begin position="21"/>
        <end position="37"/>
    </location>
</feature>
<evidence type="ECO:0000256" key="4">
    <source>
        <dbReference type="ARBA" id="ARBA00022989"/>
    </source>
</evidence>
<keyword evidence="12" id="KW-1185">Reference proteome</keyword>